<dbReference type="AlphaFoldDB" id="A0AA40F657"/>
<keyword evidence="1" id="KW-0732">Signal</keyword>
<feature type="domain" description="Ecp2 effector protein-like" evidence="2">
    <location>
        <begin position="28"/>
        <end position="93"/>
    </location>
</feature>
<organism evidence="3 4">
    <name type="scientific">Schizothecium vesticola</name>
    <dbReference type="NCBI Taxonomy" id="314040"/>
    <lineage>
        <taxon>Eukaryota</taxon>
        <taxon>Fungi</taxon>
        <taxon>Dikarya</taxon>
        <taxon>Ascomycota</taxon>
        <taxon>Pezizomycotina</taxon>
        <taxon>Sordariomycetes</taxon>
        <taxon>Sordariomycetidae</taxon>
        <taxon>Sordariales</taxon>
        <taxon>Schizotheciaceae</taxon>
        <taxon>Schizothecium</taxon>
    </lineage>
</organism>
<evidence type="ECO:0000259" key="2">
    <source>
        <dbReference type="Pfam" id="PF14856"/>
    </source>
</evidence>
<dbReference type="Proteomes" id="UP001172155">
    <property type="component" value="Unassembled WGS sequence"/>
</dbReference>
<protein>
    <recommendedName>
        <fullName evidence="2">Ecp2 effector protein-like domain-containing protein</fullName>
    </recommendedName>
</protein>
<feature type="signal peptide" evidence="1">
    <location>
        <begin position="1"/>
        <end position="17"/>
    </location>
</feature>
<reference evidence="3" key="1">
    <citation type="submission" date="2023-06" db="EMBL/GenBank/DDBJ databases">
        <title>Genome-scale phylogeny and comparative genomics of the fungal order Sordariales.</title>
        <authorList>
            <consortium name="Lawrence Berkeley National Laboratory"/>
            <person name="Hensen N."/>
            <person name="Bonometti L."/>
            <person name="Westerberg I."/>
            <person name="Brannstrom I.O."/>
            <person name="Guillou S."/>
            <person name="Cros-Aarteil S."/>
            <person name="Calhoun S."/>
            <person name="Haridas S."/>
            <person name="Kuo A."/>
            <person name="Mondo S."/>
            <person name="Pangilinan J."/>
            <person name="Riley R."/>
            <person name="LaButti K."/>
            <person name="Andreopoulos B."/>
            <person name="Lipzen A."/>
            <person name="Chen C."/>
            <person name="Yanf M."/>
            <person name="Daum C."/>
            <person name="Ng V."/>
            <person name="Clum A."/>
            <person name="Steindorff A."/>
            <person name="Ohm R."/>
            <person name="Martin F."/>
            <person name="Silar P."/>
            <person name="Natvig D."/>
            <person name="Lalanne C."/>
            <person name="Gautier V."/>
            <person name="Ament-velasquez S.L."/>
            <person name="Kruys A."/>
            <person name="Hutchinson M.I."/>
            <person name="Powell A.J."/>
            <person name="Barry K."/>
            <person name="Miller A.N."/>
            <person name="Grigoriev I.V."/>
            <person name="Debuchy R."/>
            <person name="Gladieux P."/>
            <person name="Thoren M.H."/>
            <person name="Johannesson H."/>
        </authorList>
    </citation>
    <scope>NUCLEOTIDE SEQUENCE</scope>
    <source>
        <strain evidence="3">SMH3187-1</strain>
    </source>
</reference>
<evidence type="ECO:0000313" key="3">
    <source>
        <dbReference type="EMBL" id="KAK0751865.1"/>
    </source>
</evidence>
<gene>
    <name evidence="3" type="ORF">B0T18DRAFT_486343</name>
</gene>
<dbReference type="Pfam" id="PF14856">
    <property type="entry name" value="Hce2"/>
    <property type="match status" value="1"/>
</dbReference>
<sequence>MIFFALLAFLLAGFGLANSDCRPYNIFGDGTWRLNDNGEFRQLSQYGSCAFGVRDARFVEHSAFSDASFLRAVIHIGNEDIRGVIHNAIVNSKKCGIPSPWAGWSIYWDPKYPKPEDPAR</sequence>
<name>A0AA40F657_9PEZI</name>
<keyword evidence="4" id="KW-1185">Reference proteome</keyword>
<feature type="chain" id="PRO_5041440687" description="Ecp2 effector protein-like domain-containing protein" evidence="1">
    <location>
        <begin position="18"/>
        <end position="120"/>
    </location>
</feature>
<evidence type="ECO:0000256" key="1">
    <source>
        <dbReference type="SAM" id="SignalP"/>
    </source>
</evidence>
<dbReference type="InterPro" id="IPR029226">
    <property type="entry name" value="Ecp2-like"/>
</dbReference>
<comment type="caution">
    <text evidence="3">The sequence shown here is derived from an EMBL/GenBank/DDBJ whole genome shotgun (WGS) entry which is preliminary data.</text>
</comment>
<proteinExistence type="predicted"/>
<dbReference type="EMBL" id="JAUKUD010000002">
    <property type="protein sequence ID" value="KAK0751865.1"/>
    <property type="molecule type" value="Genomic_DNA"/>
</dbReference>
<evidence type="ECO:0000313" key="4">
    <source>
        <dbReference type="Proteomes" id="UP001172155"/>
    </source>
</evidence>
<accession>A0AA40F657</accession>